<dbReference type="PANTHER" id="PTHR32089">
    <property type="entry name" value="METHYL-ACCEPTING CHEMOTAXIS PROTEIN MCPB"/>
    <property type="match status" value="1"/>
</dbReference>
<evidence type="ECO:0000256" key="8">
    <source>
        <dbReference type="PROSITE-ProRule" id="PRU00284"/>
    </source>
</evidence>
<dbReference type="InterPro" id="IPR004090">
    <property type="entry name" value="Chemotax_Me-accpt_rcpt"/>
</dbReference>
<keyword evidence="9" id="KW-1133">Transmembrane helix</keyword>
<feature type="transmembrane region" description="Helical" evidence="9">
    <location>
        <begin position="195"/>
        <end position="217"/>
    </location>
</feature>
<evidence type="ECO:0000259" key="10">
    <source>
        <dbReference type="PROSITE" id="PS50111"/>
    </source>
</evidence>
<dbReference type="PRINTS" id="PR00260">
    <property type="entry name" value="CHEMTRNSDUCR"/>
</dbReference>
<evidence type="ECO:0000259" key="11">
    <source>
        <dbReference type="PROSITE" id="PS50885"/>
    </source>
</evidence>
<feature type="transmembrane region" description="Helical" evidence="9">
    <location>
        <begin position="12"/>
        <end position="35"/>
    </location>
</feature>
<gene>
    <name evidence="12" type="ORF">PAECIP111894_02812</name>
</gene>
<organism evidence="12 13">
    <name type="scientific">Paenibacillus pseudetheri</name>
    <dbReference type="NCBI Taxonomy" id="2897682"/>
    <lineage>
        <taxon>Bacteria</taxon>
        <taxon>Bacillati</taxon>
        <taxon>Bacillota</taxon>
        <taxon>Bacilli</taxon>
        <taxon>Bacillales</taxon>
        <taxon>Paenibacillaceae</taxon>
        <taxon>Paenibacillus</taxon>
    </lineage>
</organism>
<dbReference type="PROSITE" id="PS50111">
    <property type="entry name" value="CHEMOTAXIS_TRANSDUC_2"/>
    <property type="match status" value="1"/>
</dbReference>
<dbReference type="PANTHER" id="PTHR32089:SF114">
    <property type="entry name" value="METHYL-ACCEPTING CHEMOTAXIS PROTEIN MCPB"/>
    <property type="match status" value="1"/>
</dbReference>
<comment type="subcellular location">
    <subcellularLocation>
        <location evidence="1">Cell membrane</location>
    </subcellularLocation>
</comment>
<keyword evidence="3" id="KW-0488">Methylation</keyword>
<dbReference type="PROSITE" id="PS50885">
    <property type="entry name" value="HAMP"/>
    <property type="match status" value="1"/>
</dbReference>
<reference evidence="12" key="1">
    <citation type="submission" date="2021-12" db="EMBL/GenBank/DDBJ databases">
        <authorList>
            <person name="Criscuolo A."/>
        </authorList>
    </citation>
    <scope>NUCLEOTIDE SEQUENCE</scope>
    <source>
        <strain evidence="12">CIP111894</strain>
    </source>
</reference>
<dbReference type="Pfam" id="PF00015">
    <property type="entry name" value="MCPsignal"/>
    <property type="match status" value="1"/>
</dbReference>
<dbReference type="InterPro" id="IPR004089">
    <property type="entry name" value="MCPsignal_dom"/>
</dbReference>
<evidence type="ECO:0000313" key="12">
    <source>
        <dbReference type="EMBL" id="CAH1056659.1"/>
    </source>
</evidence>
<dbReference type="SUPFAM" id="SSF58104">
    <property type="entry name" value="Methyl-accepting chemotaxis protein (MCP) signaling domain"/>
    <property type="match status" value="1"/>
</dbReference>
<keyword evidence="13" id="KW-1185">Reference proteome</keyword>
<keyword evidence="4" id="KW-0145">Chemotaxis</keyword>
<feature type="domain" description="Methyl-accepting transducer" evidence="10">
    <location>
        <begin position="295"/>
        <end position="552"/>
    </location>
</feature>
<dbReference type="Proteomes" id="UP000838749">
    <property type="component" value="Unassembled WGS sequence"/>
</dbReference>
<proteinExistence type="inferred from homology"/>
<keyword evidence="9" id="KW-0812">Transmembrane</keyword>
<protein>
    <recommendedName>
        <fullName evidence="14">Methyl-accepting chemotaxis protein</fullName>
    </recommendedName>
</protein>
<dbReference type="Gene3D" id="1.10.287.950">
    <property type="entry name" value="Methyl-accepting chemotaxis protein"/>
    <property type="match status" value="1"/>
</dbReference>
<evidence type="ECO:0000256" key="6">
    <source>
        <dbReference type="ARBA" id="ARBA00023224"/>
    </source>
</evidence>
<evidence type="ECO:0000256" key="4">
    <source>
        <dbReference type="ARBA" id="ARBA00022500"/>
    </source>
</evidence>
<evidence type="ECO:0008006" key="14">
    <source>
        <dbReference type="Google" id="ProtNLM"/>
    </source>
</evidence>
<keyword evidence="5 9" id="KW-0472">Membrane</keyword>
<dbReference type="SUPFAM" id="SSF103190">
    <property type="entry name" value="Sensory domain-like"/>
    <property type="match status" value="1"/>
</dbReference>
<evidence type="ECO:0000256" key="9">
    <source>
        <dbReference type="SAM" id="Phobius"/>
    </source>
</evidence>
<evidence type="ECO:0000256" key="2">
    <source>
        <dbReference type="ARBA" id="ARBA00022475"/>
    </source>
</evidence>
<accession>A0ABN8FMB5</accession>
<dbReference type="EMBL" id="CAKMAB010000013">
    <property type="protein sequence ID" value="CAH1056659.1"/>
    <property type="molecule type" value="Genomic_DNA"/>
</dbReference>
<sequence length="581" mass="63615">MIKIPKNKSLKTSLILMLFMLITSLIIVSLFTLYLNASNSIKQTLTVTGIENAERIASAIDPDVYQSFLDHPEVNDSYKQIQIQLNDFREKIGARYVYTLALNNDTIQVMIDGAPSIAEASLIGEEEGISLEIVSPVLLGKTSSTKIVEDPKYGEMMSVFAPIKDGDGQVMGILAIDIDANAVKSVTKEVILKSFPIIICIFILLNIIILIIVYYFLGRKLNPLIHLTKVSNAVAMGDLVVAKTLIQNNRINSSDEIGQLYKSFTGMTVSLSDMIIKIHEVSSTLYQQSRNLNIISDEVNEGTSQVSITMDEMASGAESQANLASNLSEDINELTDIIMATNKQGLEIKQSTDVVLNNTQMGIQLLNSFIVKMEEIYSIVSQSVIEVQTLESQNSEVEKLVTLIRSISEQTNLLALNAAIEAARAGEHGRGFAVVASEVRKLSEQVSDSVNGITSIVSNIHNSSDNMVKVLNVGLELVDEGRVNIHKTEDAFQDISQVISNMYELVNSMATHLVLMSNKEGQFKVSFEEVATISEENAAGIEEVSASAQQISASSDVMKHLVSDLSDASQKLKEMISTYKV</sequence>
<dbReference type="SMART" id="SM00283">
    <property type="entry name" value="MA"/>
    <property type="match status" value="1"/>
</dbReference>
<comment type="similarity">
    <text evidence="7">Belongs to the methyl-accepting chemotaxis (MCP) protein family.</text>
</comment>
<keyword evidence="2" id="KW-1003">Cell membrane</keyword>
<keyword evidence="6 8" id="KW-0807">Transducer</keyword>
<dbReference type="InterPro" id="IPR003660">
    <property type="entry name" value="HAMP_dom"/>
</dbReference>
<evidence type="ECO:0000256" key="5">
    <source>
        <dbReference type="ARBA" id="ARBA00023136"/>
    </source>
</evidence>
<dbReference type="InterPro" id="IPR029151">
    <property type="entry name" value="Sensor-like_sf"/>
</dbReference>
<feature type="domain" description="HAMP" evidence="11">
    <location>
        <begin position="218"/>
        <end position="276"/>
    </location>
</feature>
<name>A0ABN8FMB5_9BACL</name>
<evidence type="ECO:0000256" key="3">
    <source>
        <dbReference type="ARBA" id="ARBA00022481"/>
    </source>
</evidence>
<evidence type="ECO:0000256" key="7">
    <source>
        <dbReference type="ARBA" id="ARBA00029447"/>
    </source>
</evidence>
<comment type="caution">
    <text evidence="12">The sequence shown here is derived from an EMBL/GenBank/DDBJ whole genome shotgun (WGS) entry which is preliminary data.</text>
</comment>
<evidence type="ECO:0000256" key="1">
    <source>
        <dbReference type="ARBA" id="ARBA00004236"/>
    </source>
</evidence>
<dbReference type="RefSeq" id="WP_234534810.1">
    <property type="nucleotide sequence ID" value="NZ_CAKMAB010000013.1"/>
</dbReference>
<dbReference type="CDD" id="cd06225">
    <property type="entry name" value="HAMP"/>
    <property type="match status" value="1"/>
</dbReference>
<evidence type="ECO:0000313" key="13">
    <source>
        <dbReference type="Proteomes" id="UP000838749"/>
    </source>
</evidence>